<dbReference type="FunFam" id="1.20.900.10:FF:000003">
    <property type="entry name" value="Rho guanine nucleotide exchange factor 10 like"/>
    <property type="match status" value="1"/>
</dbReference>
<evidence type="ECO:0000256" key="2">
    <source>
        <dbReference type="ARBA" id="ARBA00022658"/>
    </source>
</evidence>
<protein>
    <recommendedName>
        <fullName evidence="5">DH domain-containing protein</fullName>
    </recommendedName>
</protein>
<dbReference type="GO" id="GO:0005813">
    <property type="term" value="C:centrosome"/>
    <property type="evidence" value="ECO:0007669"/>
    <property type="project" value="TreeGrafter"/>
</dbReference>
<dbReference type="SUPFAM" id="SSF50978">
    <property type="entry name" value="WD40 repeat-like"/>
    <property type="match status" value="1"/>
</dbReference>
<reference evidence="6 7" key="1">
    <citation type="submission" date="2022-11" db="EMBL/GenBank/DDBJ databases">
        <title>Whole genome sequence of Eschrichtius robustus ER-17-0199.</title>
        <authorList>
            <person name="Bruniche-Olsen A."/>
            <person name="Black A.N."/>
            <person name="Fields C.J."/>
            <person name="Walden K."/>
            <person name="Dewoody J.A."/>
        </authorList>
    </citation>
    <scope>NUCLEOTIDE SEQUENCE [LARGE SCALE GENOMIC DNA]</scope>
    <source>
        <strain evidence="6">ER-17-0199</strain>
        <tissue evidence="6">Blubber</tissue>
    </source>
</reference>
<dbReference type="GO" id="GO:0005737">
    <property type="term" value="C:cytoplasm"/>
    <property type="evidence" value="ECO:0007669"/>
    <property type="project" value="UniProtKB-ARBA"/>
</dbReference>
<keyword evidence="7" id="KW-1185">Reference proteome</keyword>
<proteinExistence type="predicted"/>
<dbReference type="AlphaFoldDB" id="A0AB34G7P3"/>
<evidence type="ECO:0000256" key="3">
    <source>
        <dbReference type="SAM" id="Coils"/>
    </source>
</evidence>
<dbReference type="Proteomes" id="UP001159641">
    <property type="component" value="Unassembled WGS sequence"/>
</dbReference>
<accession>A0AB34G7P3</accession>
<evidence type="ECO:0000313" key="6">
    <source>
        <dbReference type="EMBL" id="KAJ8775769.1"/>
    </source>
</evidence>
<name>A0AB34G7P3_ESCRO</name>
<feature type="region of interest" description="Disordered" evidence="4">
    <location>
        <begin position="1142"/>
        <end position="1188"/>
    </location>
</feature>
<organism evidence="6 7">
    <name type="scientific">Eschrichtius robustus</name>
    <name type="common">California gray whale</name>
    <name type="synonym">Eschrichtius gibbosus</name>
    <dbReference type="NCBI Taxonomy" id="9764"/>
    <lineage>
        <taxon>Eukaryota</taxon>
        <taxon>Metazoa</taxon>
        <taxon>Chordata</taxon>
        <taxon>Craniata</taxon>
        <taxon>Vertebrata</taxon>
        <taxon>Euteleostomi</taxon>
        <taxon>Mammalia</taxon>
        <taxon>Eutheria</taxon>
        <taxon>Laurasiatheria</taxon>
        <taxon>Artiodactyla</taxon>
        <taxon>Whippomorpha</taxon>
        <taxon>Cetacea</taxon>
        <taxon>Mysticeti</taxon>
        <taxon>Eschrichtiidae</taxon>
        <taxon>Eschrichtius</taxon>
    </lineage>
</organism>
<feature type="region of interest" description="Disordered" evidence="4">
    <location>
        <begin position="1"/>
        <end position="75"/>
    </location>
</feature>
<sequence length="1188" mass="130632">MENPEEAIYDDVPRENSDSEPDEMIYDDVENGDGGGNSSLEYGWSSSEFESYGEQSDSESRAGAPQPFLRSDHKKQMQKLVKAAKEGTKDGLEKTKAVVKRGRSFIRTKSFVSADHRSCLEEEQNLFIDVDCRHPEAILTPMPEGLSQQQVVRRYILGSVVDSEKSYVDALMRILEQYEKPLSEMEPKILSERKLKTVFYRVKEVLQCHCMFQIALASRVAEWDSVEMIGDVFVASFSKSMVLDAYSEYVNNFSTAVAILKKTCATKPAFLEFLKYLTGGHCSPTVRPPASGGLGRQAIQSPVLPQAPGVHEVKPGSGLRTTRPLSWRELVTPPQFVNDGVWSRFGGSLSVERSRCELPRGLRPGGSRECRPFVTPQQCQESSPDRVTLHSLMTKPIQRFPQFILLLQVRPPARFGQWSRPAVVRPSMSKHLLVQTPGSQLPPLPGRLHQGGAGGGETPACRCRSLRPLPVLSSSPGPVGTPLISIDSGGDMLKNTPRGHPDRLPLQMALTELETLAEKLNERKRDADQRCEIKQIAKAINERYLNKLLSSGSRYLVRSDDVIETVYNDRGEIVKTKERRLFMLNDVLMCATVSARTSHDSGALTSTGQRYLLKWSVPLGHVEVIEYGGSEGSGENGRGPVVPASESLAVVAGTKPRTQAKENRGGHGADVRVGGHLPCAHPPAGSLQGNRWQFRGARRPCLEMGPLFAIRNFAERMEGQPDSLPGPVSLAILKHLLRVSCRLKSNTDRVYMGPGQLYQDLQNLLHDLNVIGQITQLVGNLKGNYQNLNQSVAHDWTSGLQRLILKKEEEIRAADCCRIQLQLPGKQDKSGRPTFFTAVFNTFTAAIKESWINNLQMAKLALEEENHLGWFYVEDDGNQIKKERHPLLVGHMPVTVAKQQEFKIECAVYNPEPYLNNENQPDSFSTAHGFLWIGSCTSQMGQIAIVSFQNSSPKVIECFNVESRVLCMVYVPAEDRPREPESTGGRVLGVPTICLGTEEGSISIYKSSQGSKKVRLQHFFTPEKSTVMSLACTPQSLYAGLVNGAVAVYARADENQASEKVGDNGQHPRDKLSFTSPVIQHKRVTHLISTGAVEKTQSPGRTHRPGAVPEQVRATPATWPLRAGLGSGLATASAGPHVQCQPGFRDASSSQSITLGAGPSEPETLRGSQAREAALSGERRTSAGGKNA</sequence>
<keyword evidence="1" id="KW-0597">Phosphoprotein</keyword>
<keyword evidence="2" id="KW-0344">Guanine-nucleotide releasing factor</keyword>
<feature type="compositionally biased region" description="Polar residues" evidence="4">
    <location>
        <begin position="38"/>
        <end position="55"/>
    </location>
</feature>
<dbReference type="Pfam" id="PF19056">
    <property type="entry name" value="WD40_2"/>
    <property type="match status" value="1"/>
</dbReference>
<dbReference type="GO" id="GO:0005085">
    <property type="term" value="F:guanyl-nucleotide exchange factor activity"/>
    <property type="evidence" value="ECO:0007669"/>
    <property type="project" value="UniProtKB-KW"/>
</dbReference>
<dbReference type="InterPro" id="IPR000219">
    <property type="entry name" value="DH_dom"/>
</dbReference>
<dbReference type="GO" id="GO:0090307">
    <property type="term" value="P:mitotic spindle assembly"/>
    <property type="evidence" value="ECO:0007669"/>
    <property type="project" value="TreeGrafter"/>
</dbReference>
<gene>
    <name evidence="6" type="ORF">J1605_016167</name>
</gene>
<dbReference type="PROSITE" id="PS50010">
    <property type="entry name" value="DH_2"/>
    <property type="match status" value="1"/>
</dbReference>
<evidence type="ECO:0000259" key="5">
    <source>
        <dbReference type="PROSITE" id="PS50010"/>
    </source>
</evidence>
<dbReference type="Gene3D" id="1.20.900.10">
    <property type="entry name" value="Dbl homology (DH) domain"/>
    <property type="match status" value="2"/>
</dbReference>
<evidence type="ECO:0000256" key="4">
    <source>
        <dbReference type="SAM" id="MobiDB-lite"/>
    </source>
</evidence>
<dbReference type="GO" id="GO:0051496">
    <property type="term" value="P:positive regulation of stress fiber assembly"/>
    <property type="evidence" value="ECO:0007669"/>
    <property type="project" value="UniProtKB-ARBA"/>
</dbReference>
<dbReference type="InterPro" id="IPR035899">
    <property type="entry name" value="DBL_dom_sf"/>
</dbReference>
<dbReference type="PANTHER" id="PTHR12877:SF14">
    <property type="entry name" value="RHO GUANINE NUCLEOTIDE EXCHANGE FACTOR 10"/>
    <property type="match status" value="1"/>
</dbReference>
<dbReference type="GO" id="GO:0051056">
    <property type="term" value="P:regulation of small GTPase mediated signal transduction"/>
    <property type="evidence" value="ECO:0007669"/>
    <property type="project" value="UniProtKB-ARBA"/>
</dbReference>
<feature type="compositionally biased region" description="Acidic residues" evidence="4">
    <location>
        <begin position="18"/>
        <end position="31"/>
    </location>
</feature>
<evidence type="ECO:0000313" key="7">
    <source>
        <dbReference type="Proteomes" id="UP001159641"/>
    </source>
</evidence>
<dbReference type="SUPFAM" id="SSF48065">
    <property type="entry name" value="DBL homology domain (DH-domain)"/>
    <property type="match status" value="2"/>
</dbReference>
<feature type="coiled-coil region" evidence="3">
    <location>
        <begin position="506"/>
        <end position="537"/>
    </location>
</feature>
<dbReference type="PANTHER" id="PTHR12877">
    <property type="entry name" value="RHO GUANINE NUCLEOTIDE EXCHANGE FACTOR"/>
    <property type="match status" value="1"/>
</dbReference>
<dbReference type="CDD" id="cd00160">
    <property type="entry name" value="RhoGEF"/>
    <property type="match status" value="1"/>
</dbReference>
<feature type="region of interest" description="Disordered" evidence="4">
    <location>
        <begin position="1093"/>
        <end position="1115"/>
    </location>
</feature>
<dbReference type="Pfam" id="PF19057">
    <property type="entry name" value="PH_19"/>
    <property type="match status" value="2"/>
</dbReference>
<dbReference type="InterPro" id="IPR039919">
    <property type="entry name" value="ARHGEF10/ARHGEF17"/>
</dbReference>
<comment type="caution">
    <text evidence="6">The sequence shown here is derived from an EMBL/GenBank/DDBJ whole genome shotgun (WGS) entry which is preliminary data.</text>
</comment>
<dbReference type="SMART" id="SM00325">
    <property type="entry name" value="RhoGEF"/>
    <property type="match status" value="1"/>
</dbReference>
<keyword evidence="3" id="KW-0175">Coiled coil</keyword>
<dbReference type="Pfam" id="PF00621">
    <property type="entry name" value="RhoGEF"/>
    <property type="match status" value="1"/>
</dbReference>
<dbReference type="EMBL" id="JAIQCJ010002574">
    <property type="protein sequence ID" value="KAJ8775769.1"/>
    <property type="molecule type" value="Genomic_DNA"/>
</dbReference>
<dbReference type="GO" id="GO:0030036">
    <property type="term" value="P:actin cytoskeleton organization"/>
    <property type="evidence" value="ECO:0007669"/>
    <property type="project" value="TreeGrafter"/>
</dbReference>
<feature type="domain" description="DH" evidence="5">
    <location>
        <begin position="152"/>
        <end position="523"/>
    </location>
</feature>
<dbReference type="InterPro" id="IPR036322">
    <property type="entry name" value="WD40_repeat_dom_sf"/>
</dbReference>
<dbReference type="SUPFAM" id="SSF50729">
    <property type="entry name" value="PH domain-like"/>
    <property type="match status" value="1"/>
</dbReference>
<evidence type="ECO:0000256" key="1">
    <source>
        <dbReference type="ARBA" id="ARBA00022553"/>
    </source>
</evidence>